<accession>A0ABP3XC14</accession>
<comment type="caution">
    <text evidence="1">The sequence shown here is derived from an EMBL/GenBank/DDBJ whole genome shotgun (WGS) entry which is preliminary data.</text>
</comment>
<proteinExistence type="predicted"/>
<evidence type="ECO:0000313" key="1">
    <source>
        <dbReference type="EMBL" id="GAA0862598.1"/>
    </source>
</evidence>
<dbReference type="Proteomes" id="UP001500738">
    <property type="component" value="Unassembled WGS sequence"/>
</dbReference>
<keyword evidence="2" id="KW-1185">Reference proteome</keyword>
<evidence type="ECO:0000313" key="2">
    <source>
        <dbReference type="Proteomes" id="UP001500738"/>
    </source>
</evidence>
<organism evidence="1 2">
    <name type="scientific">Sphingopyxis soli</name>
    <dbReference type="NCBI Taxonomy" id="592051"/>
    <lineage>
        <taxon>Bacteria</taxon>
        <taxon>Pseudomonadati</taxon>
        <taxon>Pseudomonadota</taxon>
        <taxon>Alphaproteobacteria</taxon>
        <taxon>Sphingomonadales</taxon>
        <taxon>Sphingomonadaceae</taxon>
        <taxon>Sphingopyxis</taxon>
    </lineage>
</organism>
<protein>
    <submittedName>
        <fullName evidence="1">Uncharacterized protein</fullName>
    </submittedName>
</protein>
<gene>
    <name evidence="1" type="ORF">GCM10009115_09970</name>
</gene>
<dbReference type="EMBL" id="BAAAFE010000003">
    <property type="protein sequence ID" value="GAA0862598.1"/>
    <property type="molecule type" value="Genomic_DNA"/>
</dbReference>
<name>A0ABP3XC14_9SPHN</name>
<reference evidence="2" key="1">
    <citation type="journal article" date="2019" name="Int. J. Syst. Evol. Microbiol.">
        <title>The Global Catalogue of Microorganisms (GCM) 10K type strain sequencing project: providing services to taxonomists for standard genome sequencing and annotation.</title>
        <authorList>
            <consortium name="The Broad Institute Genomics Platform"/>
            <consortium name="The Broad Institute Genome Sequencing Center for Infectious Disease"/>
            <person name="Wu L."/>
            <person name="Ma J."/>
        </authorList>
    </citation>
    <scope>NUCLEOTIDE SEQUENCE [LARGE SCALE GENOMIC DNA]</scope>
    <source>
        <strain evidence="2">JCM 15910</strain>
    </source>
</reference>
<sequence length="53" mass="6065">MIFIAHTRWFKDGKSRRRIACAGHRSAPLAAWRAKGKRRVRHAVVATALRVRA</sequence>